<dbReference type="Proteomes" id="UP001461498">
    <property type="component" value="Unassembled WGS sequence"/>
</dbReference>
<dbReference type="EMBL" id="JAPXFL010000004">
    <property type="protein sequence ID" value="KAK9508278.1"/>
    <property type="molecule type" value="Genomic_DNA"/>
</dbReference>
<accession>A0AAW1DGI6</accession>
<protein>
    <submittedName>
        <fullName evidence="1">Uncharacterized protein</fullName>
    </submittedName>
</protein>
<gene>
    <name evidence="1" type="ORF">O3M35_007975</name>
</gene>
<organism evidence="1 2">
    <name type="scientific">Rhynocoris fuscipes</name>
    <dbReference type="NCBI Taxonomy" id="488301"/>
    <lineage>
        <taxon>Eukaryota</taxon>
        <taxon>Metazoa</taxon>
        <taxon>Ecdysozoa</taxon>
        <taxon>Arthropoda</taxon>
        <taxon>Hexapoda</taxon>
        <taxon>Insecta</taxon>
        <taxon>Pterygota</taxon>
        <taxon>Neoptera</taxon>
        <taxon>Paraneoptera</taxon>
        <taxon>Hemiptera</taxon>
        <taxon>Heteroptera</taxon>
        <taxon>Panheteroptera</taxon>
        <taxon>Cimicomorpha</taxon>
        <taxon>Reduviidae</taxon>
        <taxon>Harpactorinae</taxon>
        <taxon>Harpactorini</taxon>
        <taxon>Rhynocoris</taxon>
    </lineage>
</organism>
<name>A0AAW1DGI6_9HEMI</name>
<keyword evidence="2" id="KW-1185">Reference proteome</keyword>
<reference evidence="1 2" key="1">
    <citation type="submission" date="2022-12" db="EMBL/GenBank/DDBJ databases">
        <title>Chromosome-level genome assembly of true bugs.</title>
        <authorList>
            <person name="Ma L."/>
            <person name="Li H."/>
        </authorList>
    </citation>
    <scope>NUCLEOTIDE SEQUENCE [LARGE SCALE GENOMIC DNA]</scope>
    <source>
        <strain evidence="1">Lab_2022b</strain>
    </source>
</reference>
<comment type="caution">
    <text evidence="1">The sequence shown here is derived from an EMBL/GenBank/DDBJ whole genome shotgun (WGS) entry which is preliminary data.</text>
</comment>
<proteinExistence type="predicted"/>
<evidence type="ECO:0000313" key="1">
    <source>
        <dbReference type="EMBL" id="KAK9508278.1"/>
    </source>
</evidence>
<dbReference type="AlphaFoldDB" id="A0AAW1DGI6"/>
<sequence length="70" mass="8425">MSKKCTTHASVCIIHNESFSKIIKRFTVCQRYWIITRFRGCLSSRRSRRCYIGKYSYFGNLIKKIIYLYS</sequence>
<evidence type="ECO:0000313" key="2">
    <source>
        <dbReference type="Proteomes" id="UP001461498"/>
    </source>
</evidence>